<dbReference type="InterPro" id="IPR033697">
    <property type="entry name" value="Ribonuclease_T2_eukaryotic"/>
</dbReference>
<dbReference type="InterPro" id="IPR001568">
    <property type="entry name" value="RNase_T2-like"/>
</dbReference>
<evidence type="ECO:0000256" key="2">
    <source>
        <dbReference type="ARBA" id="ARBA00023157"/>
    </source>
</evidence>
<dbReference type="OrthoDB" id="435754at2759"/>
<dbReference type="PANTHER" id="PTHR11240:SF57">
    <property type="entry name" value="OS09G0538000 PROTEIN"/>
    <property type="match status" value="1"/>
</dbReference>
<feature type="chain" id="PRO_5034176065" evidence="4">
    <location>
        <begin position="25"/>
        <end position="247"/>
    </location>
</feature>
<dbReference type="Proteomes" id="UP000228380">
    <property type="component" value="Chromosome 9"/>
</dbReference>
<gene>
    <name evidence="6" type="primary">LOC103704444</name>
</gene>
<evidence type="ECO:0000256" key="4">
    <source>
        <dbReference type="SAM" id="SignalP"/>
    </source>
</evidence>
<dbReference type="PANTHER" id="PTHR11240">
    <property type="entry name" value="RIBONUCLEASE T2"/>
    <property type="match status" value="1"/>
</dbReference>
<dbReference type="GO" id="GO:0033897">
    <property type="term" value="F:ribonuclease T2 activity"/>
    <property type="evidence" value="ECO:0007669"/>
    <property type="project" value="InterPro"/>
</dbReference>
<keyword evidence="2" id="KW-1015">Disulfide bond</keyword>
<dbReference type="SUPFAM" id="SSF55895">
    <property type="entry name" value="Ribonuclease Rh-like"/>
    <property type="match status" value="1"/>
</dbReference>
<dbReference type="GO" id="GO:0003723">
    <property type="term" value="F:RNA binding"/>
    <property type="evidence" value="ECO:0007669"/>
    <property type="project" value="InterPro"/>
</dbReference>
<proteinExistence type="inferred from homology"/>
<dbReference type="GO" id="GO:0005576">
    <property type="term" value="C:extracellular region"/>
    <property type="evidence" value="ECO:0007669"/>
    <property type="project" value="TreeGrafter"/>
</dbReference>
<dbReference type="AlphaFoldDB" id="A0A8B7BUX9"/>
<dbReference type="InterPro" id="IPR036430">
    <property type="entry name" value="RNase_T2-like_sf"/>
</dbReference>
<dbReference type="Pfam" id="PF00445">
    <property type="entry name" value="Ribonuclease_T2"/>
    <property type="match status" value="1"/>
</dbReference>
<dbReference type="RefSeq" id="XP_008785941.2">
    <property type="nucleotide sequence ID" value="XM_008787719.4"/>
</dbReference>
<dbReference type="GeneID" id="103704444"/>
<dbReference type="GO" id="GO:0006401">
    <property type="term" value="P:RNA catabolic process"/>
    <property type="evidence" value="ECO:0007669"/>
    <property type="project" value="TreeGrafter"/>
</dbReference>
<evidence type="ECO:0000256" key="1">
    <source>
        <dbReference type="ARBA" id="ARBA00007469"/>
    </source>
</evidence>
<feature type="signal peptide" evidence="4">
    <location>
        <begin position="1"/>
        <end position="24"/>
    </location>
</feature>
<accession>A0A8B7BUX9</accession>
<evidence type="ECO:0000256" key="3">
    <source>
        <dbReference type="RuleBase" id="RU004328"/>
    </source>
</evidence>
<sequence>MASSRIAAVLLLLGVLSAAPLATAKTFDFFYLVFMWPGAYCAQSGCCVPTTGLPADDFFLRGLWTYNATTMESVTKCKKNSPFYINQLSGLREELNSYWTNIKCPSTDGKSTWKSTWKSYGVCSGMNETDYFQFALKLRAKVDLLSLLKKQGIYPDYNLYNATDIQSAIVEGIGVTPEIRCSKGPFNKFQLYEVYICVDKDGAFMECPGSQGFTCSSSILFHPFRYWMMNQTSTIDSNHIKMPISME</sequence>
<name>A0A8B7BUX9_PHODC</name>
<reference evidence="5" key="1">
    <citation type="journal article" date="2019" name="Nat. Commun.">
        <title>Genome-wide association mapping of date palm fruit traits.</title>
        <authorList>
            <person name="Hazzouri K.M."/>
            <person name="Gros-Balthazard M."/>
            <person name="Flowers J.M."/>
            <person name="Copetti D."/>
            <person name="Lemansour A."/>
            <person name="Lebrun M."/>
            <person name="Masmoudi K."/>
            <person name="Ferrand S."/>
            <person name="Dhar M.I."/>
            <person name="Fresquez Z.A."/>
            <person name="Rosas U."/>
            <person name="Zhang J."/>
            <person name="Talag J."/>
            <person name="Lee S."/>
            <person name="Kudrna D."/>
            <person name="Powell R.F."/>
            <person name="Leitch I.J."/>
            <person name="Krueger R.R."/>
            <person name="Wing R.A."/>
            <person name="Amiri K.M.A."/>
            <person name="Purugganan M.D."/>
        </authorList>
    </citation>
    <scope>NUCLEOTIDE SEQUENCE [LARGE SCALE GENOMIC DNA]</scope>
    <source>
        <strain evidence="5">cv. Khalas</strain>
    </source>
</reference>
<dbReference type="KEGG" id="pda:103704444"/>
<dbReference type="Gene3D" id="3.90.730.10">
    <property type="entry name" value="Ribonuclease T2-like"/>
    <property type="match status" value="1"/>
</dbReference>
<dbReference type="CDD" id="cd01061">
    <property type="entry name" value="RNase_T2_euk"/>
    <property type="match status" value="1"/>
</dbReference>
<evidence type="ECO:0000313" key="5">
    <source>
        <dbReference type="Proteomes" id="UP000228380"/>
    </source>
</evidence>
<organism evidence="5 6">
    <name type="scientific">Phoenix dactylifera</name>
    <name type="common">Date palm</name>
    <dbReference type="NCBI Taxonomy" id="42345"/>
    <lineage>
        <taxon>Eukaryota</taxon>
        <taxon>Viridiplantae</taxon>
        <taxon>Streptophyta</taxon>
        <taxon>Embryophyta</taxon>
        <taxon>Tracheophyta</taxon>
        <taxon>Spermatophyta</taxon>
        <taxon>Magnoliopsida</taxon>
        <taxon>Liliopsida</taxon>
        <taxon>Arecaceae</taxon>
        <taxon>Coryphoideae</taxon>
        <taxon>Phoeniceae</taxon>
        <taxon>Phoenix</taxon>
    </lineage>
</organism>
<reference evidence="6" key="2">
    <citation type="submission" date="2025-08" db="UniProtKB">
        <authorList>
            <consortium name="RefSeq"/>
        </authorList>
    </citation>
    <scope>IDENTIFICATION</scope>
    <source>
        <tissue evidence="6">Young leaves</tissue>
    </source>
</reference>
<evidence type="ECO:0000313" key="6">
    <source>
        <dbReference type="RefSeq" id="XP_008785941.2"/>
    </source>
</evidence>
<keyword evidence="4" id="KW-0732">Signal</keyword>
<comment type="similarity">
    <text evidence="1 3">Belongs to the RNase T2 family.</text>
</comment>
<keyword evidence="5" id="KW-1185">Reference proteome</keyword>
<protein>
    <submittedName>
        <fullName evidence="6">Extracellular ribonuclease LE-like isoform X1</fullName>
    </submittedName>
</protein>